<evidence type="ECO:0000259" key="6">
    <source>
        <dbReference type="Pfam" id="PF04116"/>
    </source>
</evidence>
<keyword evidence="4 5" id="KW-0472">Membrane</keyword>
<comment type="subcellular location">
    <subcellularLocation>
        <location evidence="1">Membrane</location>
    </subcellularLocation>
</comment>
<keyword evidence="2 5" id="KW-0812">Transmembrane</keyword>
<evidence type="ECO:0000256" key="4">
    <source>
        <dbReference type="ARBA" id="ARBA00023136"/>
    </source>
</evidence>
<reference evidence="7 8" key="1">
    <citation type="submission" date="2022-07" db="EMBL/GenBank/DDBJ databases">
        <authorList>
            <person name="Li W.-J."/>
            <person name="Deng Q.-Q."/>
        </authorList>
    </citation>
    <scope>NUCLEOTIDE SEQUENCE [LARGE SCALE GENOMIC DNA]</scope>
    <source>
        <strain evidence="7 8">SYSU M60028</strain>
    </source>
</reference>
<keyword evidence="8" id="KW-1185">Reference proteome</keyword>
<evidence type="ECO:0000256" key="3">
    <source>
        <dbReference type="ARBA" id="ARBA00022989"/>
    </source>
</evidence>
<dbReference type="RefSeq" id="WP_254739292.1">
    <property type="nucleotide sequence ID" value="NZ_JANCLU010000003.1"/>
</dbReference>
<organism evidence="7 8">
    <name type="scientific">Alsobacter ponti</name>
    <dbReference type="NCBI Taxonomy" id="2962936"/>
    <lineage>
        <taxon>Bacteria</taxon>
        <taxon>Pseudomonadati</taxon>
        <taxon>Pseudomonadota</taxon>
        <taxon>Alphaproteobacteria</taxon>
        <taxon>Hyphomicrobiales</taxon>
        <taxon>Alsobacteraceae</taxon>
        <taxon>Alsobacter</taxon>
    </lineage>
</organism>
<evidence type="ECO:0000313" key="7">
    <source>
        <dbReference type="EMBL" id="MCP8937890.1"/>
    </source>
</evidence>
<evidence type="ECO:0000256" key="2">
    <source>
        <dbReference type="ARBA" id="ARBA00022692"/>
    </source>
</evidence>
<evidence type="ECO:0000313" key="8">
    <source>
        <dbReference type="Proteomes" id="UP001205890"/>
    </source>
</evidence>
<comment type="caution">
    <text evidence="7">The sequence shown here is derived from an EMBL/GenBank/DDBJ whole genome shotgun (WGS) entry which is preliminary data.</text>
</comment>
<dbReference type="InterPro" id="IPR050307">
    <property type="entry name" value="Sterol_Desaturase_Related"/>
</dbReference>
<dbReference type="EMBL" id="JANCLU010000003">
    <property type="protein sequence ID" value="MCP8937890.1"/>
    <property type="molecule type" value="Genomic_DNA"/>
</dbReference>
<gene>
    <name evidence="7" type="ORF">NK718_05130</name>
</gene>
<accession>A0ABT1L8R1</accession>
<feature type="transmembrane region" description="Helical" evidence="5">
    <location>
        <begin position="6"/>
        <end position="27"/>
    </location>
</feature>
<feature type="transmembrane region" description="Helical" evidence="5">
    <location>
        <begin position="84"/>
        <end position="102"/>
    </location>
</feature>
<feature type="transmembrane region" description="Helical" evidence="5">
    <location>
        <begin position="39"/>
        <end position="64"/>
    </location>
</feature>
<dbReference type="Proteomes" id="UP001205890">
    <property type="component" value="Unassembled WGS sequence"/>
</dbReference>
<evidence type="ECO:0000256" key="1">
    <source>
        <dbReference type="ARBA" id="ARBA00004370"/>
    </source>
</evidence>
<feature type="transmembrane region" description="Helical" evidence="5">
    <location>
        <begin position="149"/>
        <end position="168"/>
    </location>
</feature>
<sequence length="270" mass="29916">MVSQYFDLGTLLLVALVFVSLEGLIPLRSGQKRLRAHWLNDVVFLLVNGVVVKLGLVVALTLVLTALQGAMPAALRAAVAGQPLWLQVIEAFVVADTGFYLAHRAFHASPFLWRFHAIHHSIEEMDWLAGHRVHPVDQILTKTASLAPLFMLGFSEMAIFVWGVAYQWQSVLIHANIRLDFGPLKWVLASPRFHHWHHANEQEAYDKNFAGQLPFLDAIGGTLFMPDRMPSRYGVDEPVPQRYDQQLVYPLRAAAQAAAPAAPSAGEASG</sequence>
<evidence type="ECO:0000256" key="5">
    <source>
        <dbReference type="SAM" id="Phobius"/>
    </source>
</evidence>
<feature type="domain" description="Fatty acid hydroxylase" evidence="6">
    <location>
        <begin position="91"/>
        <end position="222"/>
    </location>
</feature>
<dbReference type="PANTHER" id="PTHR11863">
    <property type="entry name" value="STEROL DESATURASE"/>
    <property type="match status" value="1"/>
</dbReference>
<proteinExistence type="predicted"/>
<dbReference type="InterPro" id="IPR006694">
    <property type="entry name" value="Fatty_acid_hydroxylase"/>
</dbReference>
<keyword evidence="3 5" id="KW-1133">Transmembrane helix</keyword>
<name>A0ABT1L8R1_9HYPH</name>
<dbReference type="Pfam" id="PF04116">
    <property type="entry name" value="FA_hydroxylase"/>
    <property type="match status" value="1"/>
</dbReference>
<protein>
    <submittedName>
        <fullName evidence="7">Sterol desaturase family protein</fullName>
    </submittedName>
</protein>